<keyword evidence="3" id="KW-1185">Reference proteome</keyword>
<organism evidence="2 3">
    <name type="scientific">Persicobacter diffluens</name>
    <dbReference type="NCBI Taxonomy" id="981"/>
    <lineage>
        <taxon>Bacteria</taxon>
        <taxon>Pseudomonadati</taxon>
        <taxon>Bacteroidota</taxon>
        <taxon>Cytophagia</taxon>
        <taxon>Cytophagales</taxon>
        <taxon>Persicobacteraceae</taxon>
        <taxon>Persicobacter</taxon>
    </lineage>
</organism>
<dbReference type="RefSeq" id="WP_338238555.1">
    <property type="nucleotide sequence ID" value="NZ_BQKE01000002.1"/>
</dbReference>
<dbReference type="InterPro" id="IPR045651">
    <property type="entry name" value="DUF6398"/>
</dbReference>
<reference evidence="2 3" key="1">
    <citation type="submission" date="2021-12" db="EMBL/GenBank/DDBJ databases">
        <title>Genome sequencing of bacteria with rrn-lacking chromosome and rrn-plasmid.</title>
        <authorList>
            <person name="Anda M."/>
            <person name="Iwasaki W."/>
        </authorList>
    </citation>
    <scope>NUCLEOTIDE SEQUENCE [LARGE SCALE GENOMIC DNA]</scope>
    <source>
        <strain evidence="2 3">NBRC 15940</strain>
    </source>
</reference>
<dbReference type="EMBL" id="BQKE01000002">
    <property type="protein sequence ID" value="GJM63386.1"/>
    <property type="molecule type" value="Genomic_DNA"/>
</dbReference>
<accession>A0AAN5ANJ2</accession>
<protein>
    <recommendedName>
        <fullName evidence="1">DUF6398 domain-containing protein</fullName>
    </recommendedName>
</protein>
<evidence type="ECO:0000313" key="3">
    <source>
        <dbReference type="Proteomes" id="UP001310022"/>
    </source>
</evidence>
<dbReference type="AlphaFoldDB" id="A0AAN5ANJ2"/>
<evidence type="ECO:0000313" key="2">
    <source>
        <dbReference type="EMBL" id="GJM63386.1"/>
    </source>
</evidence>
<proteinExistence type="predicted"/>
<comment type="caution">
    <text evidence="2">The sequence shown here is derived from an EMBL/GenBank/DDBJ whole genome shotgun (WGS) entry which is preliminary data.</text>
</comment>
<dbReference type="Pfam" id="PF19935">
    <property type="entry name" value="DUF6398"/>
    <property type="match status" value="1"/>
</dbReference>
<evidence type="ECO:0000259" key="1">
    <source>
        <dbReference type="Pfam" id="PF19935"/>
    </source>
</evidence>
<name>A0AAN5ANJ2_9BACT</name>
<gene>
    <name evidence="2" type="ORF">PEDI_39380</name>
</gene>
<dbReference type="Proteomes" id="UP001310022">
    <property type="component" value="Unassembled WGS sequence"/>
</dbReference>
<feature type="domain" description="DUF6398" evidence="1">
    <location>
        <begin position="13"/>
        <end position="117"/>
    </location>
</feature>
<sequence>MNKEEIKQKEAQLIEMTRTFCTEKLNEDYAQLCEKLIKKMGRKREVPFKRGKLEIWGAAVVNAIGFVNFLFDKSSEPYVTADQIHEFFGTKSSTVSTKSKQIKEMFKMRQFDPEFSTAQMEAQNPFNDFVMIDGYMMPMDTLPENLQAEVKEARSRGEDMEFFTKQ</sequence>